<reference evidence="1" key="1">
    <citation type="submission" date="2014-09" db="EMBL/GenBank/DDBJ databases">
        <authorList>
            <person name="Magalhaes I.L.F."/>
            <person name="Oliveira U."/>
            <person name="Santos F.R."/>
            <person name="Vidigal T.H.D.A."/>
            <person name="Brescovit A.D."/>
            <person name="Santos A.J."/>
        </authorList>
    </citation>
    <scope>NUCLEOTIDE SEQUENCE</scope>
    <source>
        <tissue evidence="1">Shoot tissue taken approximately 20 cm above the soil surface</tissue>
    </source>
</reference>
<dbReference type="AlphaFoldDB" id="A0A0A8YS36"/>
<reference evidence="1" key="2">
    <citation type="journal article" date="2015" name="Data Brief">
        <title>Shoot transcriptome of the giant reed, Arundo donax.</title>
        <authorList>
            <person name="Barrero R.A."/>
            <person name="Guerrero F.D."/>
            <person name="Moolhuijzen P."/>
            <person name="Goolsby J.A."/>
            <person name="Tidwell J."/>
            <person name="Bellgard S.E."/>
            <person name="Bellgard M.I."/>
        </authorList>
    </citation>
    <scope>NUCLEOTIDE SEQUENCE</scope>
    <source>
        <tissue evidence="1">Shoot tissue taken approximately 20 cm above the soil surface</tissue>
    </source>
</reference>
<organism evidence="1">
    <name type="scientific">Arundo donax</name>
    <name type="common">Giant reed</name>
    <name type="synonym">Donax arundinaceus</name>
    <dbReference type="NCBI Taxonomy" id="35708"/>
    <lineage>
        <taxon>Eukaryota</taxon>
        <taxon>Viridiplantae</taxon>
        <taxon>Streptophyta</taxon>
        <taxon>Embryophyta</taxon>
        <taxon>Tracheophyta</taxon>
        <taxon>Spermatophyta</taxon>
        <taxon>Magnoliopsida</taxon>
        <taxon>Liliopsida</taxon>
        <taxon>Poales</taxon>
        <taxon>Poaceae</taxon>
        <taxon>PACMAD clade</taxon>
        <taxon>Arundinoideae</taxon>
        <taxon>Arundineae</taxon>
        <taxon>Arundo</taxon>
    </lineage>
</organism>
<sequence>MRSNKIREIKMFCRSF</sequence>
<name>A0A0A8YS36_ARUDO</name>
<dbReference type="EMBL" id="GBRH01272713">
    <property type="protein sequence ID" value="JAD25182.1"/>
    <property type="molecule type" value="Transcribed_RNA"/>
</dbReference>
<proteinExistence type="predicted"/>
<evidence type="ECO:0000313" key="1">
    <source>
        <dbReference type="EMBL" id="JAD25182.1"/>
    </source>
</evidence>
<protein>
    <submittedName>
        <fullName evidence="1">Uncharacterized protein</fullName>
    </submittedName>
</protein>
<accession>A0A0A8YS36</accession>